<evidence type="ECO:0000313" key="3">
    <source>
        <dbReference type="Proteomes" id="UP000324800"/>
    </source>
</evidence>
<gene>
    <name evidence="2" type="ORF">EZS28_016450</name>
</gene>
<reference evidence="2 3" key="1">
    <citation type="submission" date="2019-03" db="EMBL/GenBank/DDBJ databases">
        <title>Single cell metagenomics reveals metabolic interactions within the superorganism composed of flagellate Streblomastix strix and complex community of Bacteroidetes bacteria on its surface.</title>
        <authorList>
            <person name="Treitli S.C."/>
            <person name="Kolisko M."/>
            <person name="Husnik F."/>
            <person name="Keeling P."/>
            <person name="Hampl V."/>
        </authorList>
    </citation>
    <scope>NUCLEOTIDE SEQUENCE [LARGE SCALE GENOMIC DNA]</scope>
    <source>
        <strain evidence="2">ST1C</strain>
    </source>
</reference>
<evidence type="ECO:0000313" key="2">
    <source>
        <dbReference type="EMBL" id="KAA6388024.1"/>
    </source>
</evidence>
<dbReference type="EMBL" id="SNRW01004148">
    <property type="protein sequence ID" value="KAA6388024.1"/>
    <property type="molecule type" value="Genomic_DNA"/>
</dbReference>
<evidence type="ECO:0000256" key="1">
    <source>
        <dbReference type="SAM" id="MobiDB-lite"/>
    </source>
</evidence>
<dbReference type="AlphaFoldDB" id="A0A5J4VZC0"/>
<organism evidence="2 3">
    <name type="scientific">Streblomastix strix</name>
    <dbReference type="NCBI Taxonomy" id="222440"/>
    <lineage>
        <taxon>Eukaryota</taxon>
        <taxon>Metamonada</taxon>
        <taxon>Preaxostyla</taxon>
        <taxon>Oxymonadida</taxon>
        <taxon>Streblomastigidae</taxon>
        <taxon>Streblomastix</taxon>
    </lineage>
</organism>
<protein>
    <submittedName>
        <fullName evidence="2">Uncharacterized protein</fullName>
    </submittedName>
</protein>
<accession>A0A5J4VZC0</accession>
<proteinExistence type="predicted"/>
<feature type="region of interest" description="Disordered" evidence="1">
    <location>
        <begin position="248"/>
        <end position="267"/>
    </location>
</feature>
<name>A0A5J4VZC0_9EUKA</name>
<dbReference type="Proteomes" id="UP000324800">
    <property type="component" value="Unassembled WGS sequence"/>
</dbReference>
<feature type="compositionally biased region" description="Basic and acidic residues" evidence="1">
    <location>
        <begin position="253"/>
        <end position="267"/>
    </location>
</feature>
<sequence length="328" mass="36646">MEPAISPGLNNPSKENVKAQFITIGSFSKKSTGQINQLYVGAQTPQFGQQQRPRFNESTPITALSNMPLGTTPQLIFGSGNLFGTPSFASSFPFTPTSFATPQATSGIFTNSLINQDEHSATNKVQQYQPVSYQLVQYPDNQQDPTSQLAQSQDELAVLKLVSSDIYQENQKQEDRQDITHEIEHSENDNQDQIKNDTISTPQLLRMGRMMDMWVGSGTSFGISPSFMQNSSIFDEFSLPLTASAQFTGTRGGAERRRGRSGLDDHSNVFENESDMDTILNTKDASNDYKQDDQINNIKFSDRSTTIFSTSWSIIQNNFNKIIQFWIN</sequence>
<comment type="caution">
    <text evidence="2">The sequence shown here is derived from an EMBL/GenBank/DDBJ whole genome shotgun (WGS) entry which is preliminary data.</text>
</comment>